<dbReference type="Pfam" id="PF02719">
    <property type="entry name" value="Polysacc_synt_2"/>
    <property type="match status" value="1"/>
</dbReference>
<dbReference type="InterPro" id="IPR051203">
    <property type="entry name" value="Polysaccharide_Synthase-Rel"/>
</dbReference>
<feature type="domain" description="Polysaccharide biosynthesis protein CapD-like" evidence="1">
    <location>
        <begin position="1"/>
        <end position="100"/>
    </location>
</feature>
<dbReference type="EMBL" id="PFEI01000145">
    <property type="protein sequence ID" value="PJE66754.1"/>
    <property type="molecule type" value="Genomic_DNA"/>
</dbReference>
<organism evidence="2 3">
    <name type="scientific">Candidatus Shapirobacteria bacterium CG10_big_fil_rev_8_21_14_0_10_36_6</name>
    <dbReference type="NCBI Taxonomy" id="1974886"/>
    <lineage>
        <taxon>Bacteria</taxon>
        <taxon>Candidatus Shapironibacteriota</taxon>
    </lineage>
</organism>
<protein>
    <submittedName>
        <fullName evidence="2">Polysaccharide biosynthesis protein</fullName>
    </submittedName>
</protein>
<evidence type="ECO:0000313" key="3">
    <source>
        <dbReference type="Proteomes" id="UP000229766"/>
    </source>
</evidence>
<gene>
    <name evidence="2" type="ORF">COU93_02550</name>
</gene>
<reference evidence="3" key="1">
    <citation type="submission" date="2017-09" db="EMBL/GenBank/DDBJ databases">
        <title>Depth-based differentiation of microbial function through sediment-hosted aquifers and enrichment of novel symbionts in the deep terrestrial subsurface.</title>
        <authorList>
            <person name="Probst A.J."/>
            <person name="Ladd B."/>
            <person name="Jarett J.K."/>
            <person name="Geller-Mcgrath D.E."/>
            <person name="Sieber C.M.K."/>
            <person name="Emerson J.B."/>
            <person name="Anantharaman K."/>
            <person name="Thomas B.C."/>
            <person name="Malmstrom R."/>
            <person name="Stieglmeier M."/>
            <person name="Klingl A."/>
            <person name="Woyke T."/>
            <person name="Ryan C.M."/>
            <person name="Banfield J.F."/>
        </authorList>
    </citation>
    <scope>NUCLEOTIDE SEQUENCE [LARGE SCALE GENOMIC DNA]</scope>
</reference>
<accession>A0A2M8L1E4</accession>
<sequence length="153" mass="17047">QIKRGGPVTITTKDMTRFLIPLEKAVEVIVAAILGGQRGETYIPQIGSTSMVNLAKAMIGTKPIRIEYTGIRPGEKVYESLVAAEEAWRTVSRGKYYVIKPLLPELKSSVKHEKILTEEYNSAIPGMSVKEIKEMLEKYNLLNINTQNGEILV</sequence>
<name>A0A2M8L1E4_9BACT</name>
<dbReference type="PANTHER" id="PTHR43318">
    <property type="entry name" value="UDP-N-ACETYLGLUCOSAMINE 4,6-DEHYDRATASE"/>
    <property type="match status" value="1"/>
</dbReference>
<feature type="non-terminal residue" evidence="2">
    <location>
        <position position="1"/>
    </location>
</feature>
<evidence type="ECO:0000259" key="1">
    <source>
        <dbReference type="Pfam" id="PF02719"/>
    </source>
</evidence>
<dbReference type="AlphaFoldDB" id="A0A2M8L1E4"/>
<dbReference type="Gene3D" id="3.40.50.720">
    <property type="entry name" value="NAD(P)-binding Rossmann-like Domain"/>
    <property type="match status" value="1"/>
</dbReference>
<dbReference type="Proteomes" id="UP000229766">
    <property type="component" value="Unassembled WGS sequence"/>
</dbReference>
<dbReference type="PANTHER" id="PTHR43318:SF2">
    <property type="entry name" value="UDP-N-ACETYLGLUCOSAMINE 4,6-DEHYDRATASE (INVERTING)"/>
    <property type="match status" value="1"/>
</dbReference>
<evidence type="ECO:0000313" key="2">
    <source>
        <dbReference type="EMBL" id="PJE66754.1"/>
    </source>
</evidence>
<comment type="caution">
    <text evidence="2">The sequence shown here is derived from an EMBL/GenBank/DDBJ whole genome shotgun (WGS) entry which is preliminary data.</text>
</comment>
<proteinExistence type="predicted"/>
<dbReference type="InterPro" id="IPR003869">
    <property type="entry name" value="Polysac_CapD-like"/>
</dbReference>